<evidence type="ECO:0000313" key="2">
    <source>
        <dbReference type="EMBL" id="KDR66502.1"/>
    </source>
</evidence>
<name>A0A067S989_GALM3</name>
<protein>
    <submittedName>
        <fullName evidence="2">Uncharacterized protein</fullName>
    </submittedName>
</protein>
<evidence type="ECO:0000256" key="1">
    <source>
        <dbReference type="SAM" id="MobiDB-lite"/>
    </source>
</evidence>
<dbReference type="Proteomes" id="UP000027222">
    <property type="component" value="Unassembled WGS sequence"/>
</dbReference>
<sequence length="105" mass="11689">MGCKCNCITRSCEGGDWGTKLTIDPKSSSTLPAMRRASFSPVVAKTMWGMKGEGIEPSRNGSPRHPGKRYHHCQRKEKLSVGNVDEMGTGKLTKSMRWQGERDVY</sequence>
<dbReference type="EMBL" id="KL142423">
    <property type="protein sequence ID" value="KDR66502.1"/>
    <property type="molecule type" value="Genomic_DNA"/>
</dbReference>
<accession>A0A067S989</accession>
<evidence type="ECO:0000313" key="3">
    <source>
        <dbReference type="Proteomes" id="UP000027222"/>
    </source>
</evidence>
<organism evidence="2 3">
    <name type="scientific">Galerina marginata (strain CBS 339.88)</name>
    <dbReference type="NCBI Taxonomy" id="685588"/>
    <lineage>
        <taxon>Eukaryota</taxon>
        <taxon>Fungi</taxon>
        <taxon>Dikarya</taxon>
        <taxon>Basidiomycota</taxon>
        <taxon>Agaricomycotina</taxon>
        <taxon>Agaricomycetes</taxon>
        <taxon>Agaricomycetidae</taxon>
        <taxon>Agaricales</taxon>
        <taxon>Agaricineae</taxon>
        <taxon>Strophariaceae</taxon>
        <taxon>Galerina</taxon>
    </lineage>
</organism>
<keyword evidence="3" id="KW-1185">Reference proteome</keyword>
<dbReference type="AlphaFoldDB" id="A0A067S989"/>
<dbReference type="HOGENOM" id="CLU_2236795_0_0_1"/>
<feature type="region of interest" description="Disordered" evidence="1">
    <location>
        <begin position="53"/>
        <end position="105"/>
    </location>
</feature>
<feature type="compositionally biased region" description="Basic residues" evidence="1">
    <location>
        <begin position="65"/>
        <end position="75"/>
    </location>
</feature>
<gene>
    <name evidence="2" type="ORF">GALMADRAFT_259326</name>
</gene>
<reference evidence="3" key="1">
    <citation type="journal article" date="2014" name="Proc. Natl. Acad. Sci. U.S.A.">
        <title>Extensive sampling of basidiomycete genomes demonstrates inadequacy of the white-rot/brown-rot paradigm for wood decay fungi.</title>
        <authorList>
            <person name="Riley R."/>
            <person name="Salamov A.A."/>
            <person name="Brown D.W."/>
            <person name="Nagy L.G."/>
            <person name="Floudas D."/>
            <person name="Held B.W."/>
            <person name="Levasseur A."/>
            <person name="Lombard V."/>
            <person name="Morin E."/>
            <person name="Otillar R."/>
            <person name="Lindquist E.A."/>
            <person name="Sun H."/>
            <person name="LaButti K.M."/>
            <person name="Schmutz J."/>
            <person name="Jabbour D."/>
            <person name="Luo H."/>
            <person name="Baker S.E."/>
            <person name="Pisabarro A.G."/>
            <person name="Walton J.D."/>
            <person name="Blanchette R.A."/>
            <person name="Henrissat B."/>
            <person name="Martin F."/>
            <person name="Cullen D."/>
            <person name="Hibbett D.S."/>
            <person name="Grigoriev I.V."/>
        </authorList>
    </citation>
    <scope>NUCLEOTIDE SEQUENCE [LARGE SCALE GENOMIC DNA]</scope>
    <source>
        <strain evidence="3">CBS 339.88</strain>
    </source>
</reference>
<proteinExistence type="predicted"/>